<keyword evidence="2" id="KW-0732">Signal</keyword>
<evidence type="ECO:0000256" key="4">
    <source>
        <dbReference type="ARBA" id="ARBA00023157"/>
    </source>
</evidence>
<evidence type="ECO:0000256" key="5">
    <source>
        <dbReference type="ARBA" id="ARBA00023284"/>
    </source>
</evidence>
<dbReference type="Gene3D" id="3.40.30.10">
    <property type="entry name" value="Glutaredoxin"/>
    <property type="match status" value="1"/>
</dbReference>
<dbReference type="RefSeq" id="WP_188530379.1">
    <property type="nucleotide sequence ID" value="NZ_BMGR01000004.1"/>
</dbReference>
<evidence type="ECO:0000256" key="2">
    <source>
        <dbReference type="ARBA" id="ARBA00022729"/>
    </source>
</evidence>
<comment type="similarity">
    <text evidence="1">Belongs to the thioredoxin family. DsbA subfamily.</text>
</comment>
<comment type="caution">
    <text evidence="7">The sequence shown here is derived from an EMBL/GenBank/DDBJ whole genome shotgun (WGS) entry which is preliminary data.</text>
</comment>
<reference evidence="7" key="2">
    <citation type="submission" date="2020-09" db="EMBL/GenBank/DDBJ databases">
        <authorList>
            <person name="Sun Q."/>
            <person name="Zhou Y."/>
        </authorList>
    </citation>
    <scope>NUCLEOTIDE SEQUENCE</scope>
    <source>
        <strain evidence="7">CGMCC 1.12987</strain>
    </source>
</reference>
<evidence type="ECO:0000313" key="8">
    <source>
        <dbReference type="Proteomes" id="UP000644756"/>
    </source>
</evidence>
<protein>
    <submittedName>
        <fullName evidence="7">Disulfide bond formation protein D</fullName>
    </submittedName>
</protein>
<proteinExistence type="inferred from homology"/>
<dbReference type="Proteomes" id="UP000644756">
    <property type="component" value="Unassembled WGS sequence"/>
</dbReference>
<dbReference type="PANTHER" id="PTHR13887:SF14">
    <property type="entry name" value="DISULFIDE BOND FORMATION PROTEIN D"/>
    <property type="match status" value="1"/>
</dbReference>
<dbReference type="SUPFAM" id="SSF52833">
    <property type="entry name" value="Thioredoxin-like"/>
    <property type="match status" value="1"/>
</dbReference>
<dbReference type="InterPro" id="IPR013766">
    <property type="entry name" value="Thioredoxin_domain"/>
</dbReference>
<evidence type="ECO:0000259" key="6">
    <source>
        <dbReference type="PROSITE" id="PS51352"/>
    </source>
</evidence>
<dbReference type="GO" id="GO:0016491">
    <property type="term" value="F:oxidoreductase activity"/>
    <property type="evidence" value="ECO:0007669"/>
    <property type="project" value="UniProtKB-KW"/>
</dbReference>
<evidence type="ECO:0000256" key="1">
    <source>
        <dbReference type="ARBA" id="ARBA00005791"/>
    </source>
</evidence>
<dbReference type="InterPro" id="IPR012336">
    <property type="entry name" value="Thioredoxin-like_fold"/>
</dbReference>
<sequence length="229" mass="25647">MSKNKRSSKNLVIFTLVILVLFITLFALNQATKDTEENNDVIAFNGAPEITNQPTMGDPNAKVSIVEFGDFKCPACKAWGETIMPQLEKDYIDTGKVTFSYVNVLFHGEESTTGALAAESVLAQNPDAYWTFHHELFNAQPANQSHDDLWLTPEKVLELAQTYTPEVDLDKLKADVENQATMAQVNVDNQLVQDFNVQLTPSIMIGDVMVTDPFDYNKIKEIIDRQLAE</sequence>
<organism evidence="7 8">
    <name type="scientific">Paenibacillus abyssi</name>
    <dbReference type="NCBI Taxonomy" id="1340531"/>
    <lineage>
        <taxon>Bacteria</taxon>
        <taxon>Bacillati</taxon>
        <taxon>Bacillota</taxon>
        <taxon>Bacilli</taxon>
        <taxon>Bacillales</taxon>
        <taxon>Paenibacillaceae</taxon>
        <taxon>Paenibacillus</taxon>
    </lineage>
</organism>
<keyword evidence="5" id="KW-0676">Redox-active center</keyword>
<evidence type="ECO:0000256" key="3">
    <source>
        <dbReference type="ARBA" id="ARBA00023002"/>
    </source>
</evidence>
<feature type="domain" description="Thioredoxin" evidence="6">
    <location>
        <begin position="41"/>
        <end position="181"/>
    </location>
</feature>
<dbReference type="AlphaFoldDB" id="A0A917CTX7"/>
<keyword evidence="3" id="KW-0560">Oxidoreductase</keyword>
<dbReference type="Pfam" id="PF13462">
    <property type="entry name" value="Thioredoxin_4"/>
    <property type="match status" value="1"/>
</dbReference>
<keyword evidence="8" id="KW-1185">Reference proteome</keyword>
<dbReference type="PROSITE" id="PS51352">
    <property type="entry name" value="THIOREDOXIN_2"/>
    <property type="match status" value="1"/>
</dbReference>
<accession>A0A917CTX7</accession>
<keyword evidence="4" id="KW-1015">Disulfide bond</keyword>
<dbReference type="EMBL" id="BMGR01000004">
    <property type="protein sequence ID" value="GGF98229.1"/>
    <property type="molecule type" value="Genomic_DNA"/>
</dbReference>
<reference evidence="7" key="1">
    <citation type="journal article" date="2014" name="Int. J. Syst. Evol. Microbiol.">
        <title>Complete genome sequence of Corynebacterium casei LMG S-19264T (=DSM 44701T), isolated from a smear-ripened cheese.</title>
        <authorList>
            <consortium name="US DOE Joint Genome Institute (JGI-PGF)"/>
            <person name="Walter F."/>
            <person name="Albersmeier A."/>
            <person name="Kalinowski J."/>
            <person name="Ruckert C."/>
        </authorList>
    </citation>
    <scope>NUCLEOTIDE SEQUENCE</scope>
    <source>
        <strain evidence="7">CGMCC 1.12987</strain>
    </source>
</reference>
<gene>
    <name evidence="7" type="primary">bdbD</name>
    <name evidence="7" type="ORF">GCM10010916_14340</name>
</gene>
<dbReference type="InterPro" id="IPR036249">
    <property type="entry name" value="Thioredoxin-like_sf"/>
</dbReference>
<dbReference type="PANTHER" id="PTHR13887">
    <property type="entry name" value="GLUTATHIONE S-TRANSFERASE KAPPA"/>
    <property type="match status" value="1"/>
</dbReference>
<evidence type="ECO:0000313" key="7">
    <source>
        <dbReference type="EMBL" id="GGF98229.1"/>
    </source>
</evidence>
<name>A0A917CTX7_9BACL</name>